<organism evidence="1 2">
    <name type="scientific">Clohesyomyces aquaticus</name>
    <dbReference type="NCBI Taxonomy" id="1231657"/>
    <lineage>
        <taxon>Eukaryota</taxon>
        <taxon>Fungi</taxon>
        <taxon>Dikarya</taxon>
        <taxon>Ascomycota</taxon>
        <taxon>Pezizomycotina</taxon>
        <taxon>Dothideomycetes</taxon>
        <taxon>Pleosporomycetidae</taxon>
        <taxon>Pleosporales</taxon>
        <taxon>Lindgomycetaceae</taxon>
        <taxon>Clohesyomyces</taxon>
    </lineage>
</organism>
<evidence type="ECO:0000313" key="2">
    <source>
        <dbReference type="Proteomes" id="UP000193144"/>
    </source>
</evidence>
<dbReference type="AlphaFoldDB" id="A0A1Y1ZJN8"/>
<dbReference type="Proteomes" id="UP000193144">
    <property type="component" value="Unassembled WGS sequence"/>
</dbReference>
<keyword evidence="2" id="KW-1185">Reference proteome</keyword>
<evidence type="ECO:0000313" key="1">
    <source>
        <dbReference type="EMBL" id="ORY10237.1"/>
    </source>
</evidence>
<reference evidence="1 2" key="1">
    <citation type="submission" date="2016-07" db="EMBL/GenBank/DDBJ databases">
        <title>Pervasive Adenine N6-methylation of Active Genes in Fungi.</title>
        <authorList>
            <consortium name="DOE Joint Genome Institute"/>
            <person name="Mondo S.J."/>
            <person name="Dannebaum R.O."/>
            <person name="Kuo R.C."/>
            <person name="Labutti K."/>
            <person name="Haridas S."/>
            <person name="Kuo A."/>
            <person name="Salamov A."/>
            <person name="Ahrendt S.R."/>
            <person name="Lipzen A."/>
            <person name="Sullivan W."/>
            <person name="Andreopoulos W.B."/>
            <person name="Clum A."/>
            <person name="Lindquist E."/>
            <person name="Daum C."/>
            <person name="Ramamoorthy G.K."/>
            <person name="Gryganskyi A."/>
            <person name="Culley D."/>
            <person name="Magnuson J.K."/>
            <person name="James T.Y."/>
            <person name="O'Malley M.A."/>
            <person name="Stajich J.E."/>
            <person name="Spatafora J.W."/>
            <person name="Visel A."/>
            <person name="Grigoriev I.V."/>
        </authorList>
    </citation>
    <scope>NUCLEOTIDE SEQUENCE [LARGE SCALE GENOMIC DNA]</scope>
    <source>
        <strain evidence="1 2">CBS 115471</strain>
    </source>
</reference>
<dbReference type="STRING" id="1231657.A0A1Y1ZJN8"/>
<evidence type="ECO:0008006" key="3">
    <source>
        <dbReference type="Google" id="ProtNLM"/>
    </source>
</evidence>
<protein>
    <recommendedName>
        <fullName evidence="3">Transcription factor domain-containing protein</fullName>
    </recommendedName>
</protein>
<comment type="caution">
    <text evidence="1">The sequence shown here is derived from an EMBL/GenBank/DDBJ whole genome shotgun (WGS) entry which is preliminary data.</text>
</comment>
<accession>A0A1Y1ZJN8</accession>
<name>A0A1Y1ZJN8_9PLEO</name>
<proteinExistence type="predicted"/>
<gene>
    <name evidence="1" type="ORF">BCR34DRAFT_602218</name>
</gene>
<dbReference type="InterPro" id="IPR052761">
    <property type="entry name" value="Fungal_Detox/Toxin_TFs"/>
</dbReference>
<dbReference type="PANTHER" id="PTHR47425:SF3">
    <property type="entry name" value="ZN(II)2CYS6 TRANSCRIPTION FACTOR (EUROFUNG)"/>
    <property type="match status" value="1"/>
</dbReference>
<dbReference type="PANTHER" id="PTHR47425">
    <property type="entry name" value="FARB-RELATED"/>
    <property type="match status" value="1"/>
</dbReference>
<sequence length="228" mass="25225">MPTPTVSPEAGEQQPTMHSEAREGLNIATHGQLPASLYDQQSPALDGLPPFIAPLPAHMLSEDLDFLLRKGAFSMPGPELRVEILQSYVFSIYPFMPMVDIGLLVHAIMNDHHESKVGLLLSQAVMFAVGSSGDIRGIGPVEPSPPRSIWAYTESQMQDAAPPSGAFVDDLGGVSISAIALGTHRPMRIWDESFKVAMLARWKTLIYKLYVIYSMKRHRHPTWKRIPK</sequence>
<dbReference type="EMBL" id="MCFA01000075">
    <property type="protein sequence ID" value="ORY10237.1"/>
    <property type="molecule type" value="Genomic_DNA"/>
</dbReference>